<organism evidence="2 3">
    <name type="scientific">Mycolicibacterium gilvum (strain DSM 45189 / LMG 24558 / Spyr1)</name>
    <name type="common">Mycobacterium gilvum</name>
    <dbReference type="NCBI Taxonomy" id="278137"/>
    <lineage>
        <taxon>Bacteria</taxon>
        <taxon>Bacillati</taxon>
        <taxon>Actinomycetota</taxon>
        <taxon>Actinomycetes</taxon>
        <taxon>Mycobacteriales</taxon>
        <taxon>Mycobacteriaceae</taxon>
        <taxon>Mycolicibacterium</taxon>
    </lineage>
</organism>
<proteinExistence type="predicted"/>
<dbReference type="HOGENOM" id="CLU_3218927_0_0_11"/>
<keyword evidence="2" id="KW-0614">Plasmid</keyword>
<dbReference type="EMBL" id="CP002386">
    <property type="protein sequence ID" value="ADU01958.1"/>
    <property type="molecule type" value="Genomic_DNA"/>
</dbReference>
<dbReference type="Proteomes" id="UP000008916">
    <property type="component" value="Plasmid pMSPYR101"/>
</dbReference>
<name>E6TQ35_MYCSR</name>
<reference evidence="2 3" key="1">
    <citation type="journal article" date="2011" name="Stand. Genomic Sci.">
        <title>Complete genome sequence of Mycobacterium sp. strain (Spyr1) and reclassification to Mycobacterium gilvum Spyr1.</title>
        <authorList>
            <person name="Kallimanis A."/>
            <person name="Karabika E."/>
            <person name="Mavromatis K."/>
            <person name="Lapidus A."/>
            <person name="Labutti K.M."/>
            <person name="Liolios K."/>
            <person name="Ivanova N."/>
            <person name="Goodwin L."/>
            <person name="Woyke T."/>
            <person name="Velentzas A.D."/>
            <person name="Perisynakis A."/>
            <person name="Ouzounis C.C."/>
            <person name="Kyrpides N.C."/>
            <person name="Koukkou A.I."/>
            <person name="Drainas C."/>
        </authorList>
    </citation>
    <scope>NUCLEOTIDE SEQUENCE [LARGE SCALE GENOMIC DNA]</scope>
    <source>
        <strain evidence="3">DSM 45189 / LMG 24558 / Spyr1</strain>
    </source>
</reference>
<evidence type="ECO:0000313" key="3">
    <source>
        <dbReference type="Proteomes" id="UP000008916"/>
    </source>
</evidence>
<dbReference type="KEGG" id="msp:Mspyr1_54450"/>
<gene>
    <name evidence="2" type="ordered locus">Mspyr1_54450</name>
</gene>
<sequence>MKRVLGLRWMRGQNLAGKRCHPPGSAPPAPKKRHMSFHAALTTS</sequence>
<accession>E6TQ35</accession>
<dbReference type="AlphaFoldDB" id="E6TQ35"/>
<evidence type="ECO:0000313" key="2">
    <source>
        <dbReference type="EMBL" id="ADU01958.1"/>
    </source>
</evidence>
<keyword evidence="3" id="KW-1185">Reference proteome</keyword>
<protein>
    <submittedName>
        <fullName evidence="2">Uncharacterized protein</fullName>
    </submittedName>
</protein>
<geneLocation type="plasmid" evidence="2 3">
    <name>pMSPYR101</name>
</geneLocation>
<evidence type="ECO:0000256" key="1">
    <source>
        <dbReference type="SAM" id="MobiDB-lite"/>
    </source>
</evidence>
<feature type="region of interest" description="Disordered" evidence="1">
    <location>
        <begin position="15"/>
        <end position="44"/>
    </location>
</feature>